<evidence type="ECO:0000313" key="2">
    <source>
        <dbReference type="Proteomes" id="UP000315496"/>
    </source>
</evidence>
<dbReference type="Proteomes" id="UP000315496">
    <property type="component" value="Chromosome 1"/>
</dbReference>
<protein>
    <submittedName>
        <fullName evidence="1">Uncharacterized protein</fullName>
    </submittedName>
</protein>
<organism evidence="1 2">
    <name type="scientific">Giardia muris</name>
    <dbReference type="NCBI Taxonomy" id="5742"/>
    <lineage>
        <taxon>Eukaryota</taxon>
        <taxon>Metamonada</taxon>
        <taxon>Diplomonadida</taxon>
        <taxon>Hexamitidae</taxon>
        <taxon>Giardiinae</taxon>
        <taxon>Giardia</taxon>
    </lineage>
</organism>
<dbReference type="EMBL" id="VDLU01000001">
    <property type="protein sequence ID" value="TNJ29354.1"/>
    <property type="molecule type" value="Genomic_DNA"/>
</dbReference>
<reference evidence="1 2" key="1">
    <citation type="submission" date="2019-05" db="EMBL/GenBank/DDBJ databases">
        <title>The compact genome of Giardia muris reveals important steps in the evolution of intestinal protozoan parasites.</title>
        <authorList>
            <person name="Xu F."/>
            <person name="Jimenez-Gonzalez A."/>
            <person name="Einarsson E."/>
            <person name="Astvaldsson A."/>
            <person name="Peirasmaki D."/>
            <person name="Eckmann L."/>
            <person name="Andersson J.O."/>
            <person name="Svard S.G."/>
            <person name="Jerlstrom-Hultqvist J."/>
        </authorList>
    </citation>
    <scope>NUCLEOTIDE SEQUENCE [LARGE SCALE GENOMIC DNA]</scope>
    <source>
        <strain evidence="1 2">Roberts-Thomson</strain>
    </source>
</reference>
<dbReference type="VEuPathDB" id="GiardiaDB:GMRT_10961"/>
<sequence>MMNSIQAHRILRDTEVAAFYLMVRAFKMDPTDFLTKMALVTPVARALRISDEQAVSILHALHDNQEVLHVRNAVAESGDAVTVQDPTPDTFATLLMSGITELAESRQGADDMGNSLTTKSGVIEIPGWQPMELRTFEKITGVRDNAMARFLSLLTARKFGTGRRRVEYTASKLRELRRDLLRELRAYLNAHRVRE</sequence>
<proteinExistence type="predicted"/>
<evidence type="ECO:0000313" key="1">
    <source>
        <dbReference type="EMBL" id="TNJ29354.1"/>
    </source>
</evidence>
<dbReference type="AlphaFoldDB" id="A0A4Z1SU21"/>
<dbReference type="SUPFAM" id="SSF158639">
    <property type="entry name" value="ENT-like"/>
    <property type="match status" value="1"/>
</dbReference>
<dbReference type="InterPro" id="IPR036142">
    <property type="entry name" value="ENT_dom-like_sf"/>
</dbReference>
<gene>
    <name evidence="1" type="ORF">GMRT_10961</name>
</gene>
<accession>A0A4Z1SU21</accession>
<name>A0A4Z1SU21_GIAMU</name>
<dbReference type="OrthoDB" id="10249217at2759"/>
<keyword evidence="2" id="KW-1185">Reference proteome</keyword>
<comment type="caution">
    <text evidence="1">The sequence shown here is derived from an EMBL/GenBank/DDBJ whole genome shotgun (WGS) entry which is preliminary data.</text>
</comment>